<evidence type="ECO:0000259" key="3">
    <source>
        <dbReference type="PROSITE" id="PS51202"/>
    </source>
</evidence>
<dbReference type="PANTHER" id="PTHR43833">
    <property type="entry name" value="POTASSIUM CHANNEL PROTEIN 2-RELATED-RELATED"/>
    <property type="match status" value="1"/>
</dbReference>
<name>A0ABT7M271_9PSEU</name>
<dbReference type="Pfam" id="PF02254">
    <property type="entry name" value="TrkA_N"/>
    <property type="match status" value="1"/>
</dbReference>
<dbReference type="Gene3D" id="3.40.50.720">
    <property type="entry name" value="NAD(P)-binding Rossmann-like Domain"/>
    <property type="match status" value="2"/>
</dbReference>
<dbReference type="Proteomes" id="UP001231924">
    <property type="component" value="Unassembled WGS sequence"/>
</dbReference>
<dbReference type="Gene3D" id="3.30.70.1450">
    <property type="entry name" value="Regulator of K+ conductance, C-terminal domain"/>
    <property type="match status" value="1"/>
</dbReference>
<dbReference type="PROSITE" id="PS51202">
    <property type="entry name" value="RCK_C"/>
    <property type="match status" value="1"/>
</dbReference>
<dbReference type="InterPro" id="IPR036721">
    <property type="entry name" value="RCK_C_sf"/>
</dbReference>
<proteinExistence type="predicted"/>
<keyword evidence="1" id="KW-1133">Transmembrane helix</keyword>
<accession>A0ABT7M271</accession>
<dbReference type="InterPro" id="IPR006037">
    <property type="entry name" value="RCK_C"/>
</dbReference>
<evidence type="ECO:0000313" key="5">
    <source>
        <dbReference type="Proteomes" id="UP001231924"/>
    </source>
</evidence>
<evidence type="ECO:0000259" key="2">
    <source>
        <dbReference type="PROSITE" id="PS51201"/>
    </source>
</evidence>
<organism evidence="4 5">
    <name type="scientific">Actinomycetospora termitidis</name>
    <dbReference type="NCBI Taxonomy" id="3053470"/>
    <lineage>
        <taxon>Bacteria</taxon>
        <taxon>Bacillati</taxon>
        <taxon>Actinomycetota</taxon>
        <taxon>Actinomycetes</taxon>
        <taxon>Pseudonocardiales</taxon>
        <taxon>Pseudonocardiaceae</taxon>
        <taxon>Actinomycetospora</taxon>
    </lineage>
</organism>
<feature type="domain" description="RCK C-terminal" evidence="3">
    <location>
        <begin position="490"/>
        <end position="576"/>
    </location>
</feature>
<dbReference type="InterPro" id="IPR050721">
    <property type="entry name" value="Trk_Ktr_HKT_K-transport"/>
</dbReference>
<comment type="caution">
    <text evidence="4">The sequence shown here is derived from an EMBL/GenBank/DDBJ whole genome shotgun (WGS) entry which is preliminary data.</text>
</comment>
<dbReference type="SUPFAM" id="SSF51735">
    <property type="entry name" value="NAD(P)-binding Rossmann-fold domains"/>
    <property type="match status" value="2"/>
</dbReference>
<keyword evidence="5" id="KW-1185">Reference proteome</keyword>
<keyword evidence="1" id="KW-0472">Membrane</keyword>
<evidence type="ECO:0000313" key="4">
    <source>
        <dbReference type="EMBL" id="MDL5154334.1"/>
    </source>
</evidence>
<dbReference type="PANTHER" id="PTHR43833:SF11">
    <property type="entry name" value="VOLTAGE-GATED POTASSIUM CHANNEL KCH"/>
    <property type="match status" value="1"/>
</dbReference>
<dbReference type="InterPro" id="IPR036291">
    <property type="entry name" value="NAD(P)-bd_dom_sf"/>
</dbReference>
<protein>
    <submittedName>
        <fullName evidence="4">NAD-binding protein</fullName>
    </submittedName>
</protein>
<keyword evidence="1" id="KW-0812">Transmembrane</keyword>
<dbReference type="PROSITE" id="PS51201">
    <property type="entry name" value="RCK_N"/>
    <property type="match status" value="1"/>
</dbReference>
<dbReference type="EMBL" id="JASVWF010000001">
    <property type="protein sequence ID" value="MDL5154334.1"/>
    <property type="molecule type" value="Genomic_DNA"/>
</dbReference>
<dbReference type="RefSeq" id="WP_286050363.1">
    <property type="nucleotide sequence ID" value="NZ_JASVWF010000001.1"/>
</dbReference>
<dbReference type="InterPro" id="IPR003148">
    <property type="entry name" value="RCK_N"/>
</dbReference>
<feature type="transmembrane region" description="Helical" evidence="1">
    <location>
        <begin position="312"/>
        <end position="333"/>
    </location>
</feature>
<feature type="domain" description="RCK N-terminal" evidence="2">
    <location>
        <begin position="352"/>
        <end position="472"/>
    </location>
</feature>
<evidence type="ECO:0000256" key="1">
    <source>
        <dbReference type="SAM" id="Phobius"/>
    </source>
</evidence>
<sequence length="582" mass="61612">MTSAGATPSGRTARGTRTERFVICGDNLLTLRIVEALRRQRGHGTEIVVVVAERTGRYVARIEAAPGVRVVEGGRSDDDRTFLAAGVHGATAVALVDREDVTNIHRALRVQEIDPSVRLVVRLFNTRLGARIEGILPTATVLSVSETAAPSFVAQAIGRNTRQHVRLAGRTFVVAGRREVREAAIVCGLAANSQTGARGGPRLLPDESGEHADPADFVLARAESRSQRTDQLSRPRPERLRNLLDRVAVRVRGTLTRRLARATLALVVLFVAGTVAFATLGGYSLGDAIYLAVLDSAGAAQPDTTASVAVRVIQAFVTVVGIAIIPLVTAVVVESAVSARTTGTPGRRMPRRDHVVVVGLGNVGLRIVTTLRERGVPVVGVERDEDTAGLAAAARVGVPLVVGDATRERVLREARVEEARALVAVTSDDATNLQAALVARSVQRAVRVVLRLRDDDLAGRVGRSMNAISRSVSYVAAPVFAAALRDGQVLATVPVGRRILLMAEVTVRRASLMIGLPVSVLTEPGEIRVVGVFRGSGPDAVLEMPPRARRALKVGDRLLVVATRGGLGTVLERCDARSAVGG</sequence>
<gene>
    <name evidence="4" type="ORF">QRT03_00035</name>
</gene>
<reference evidence="4 5" key="1">
    <citation type="submission" date="2023-06" db="EMBL/GenBank/DDBJ databases">
        <title>Actinomycetospora Odt1-22.</title>
        <authorList>
            <person name="Supong K."/>
        </authorList>
    </citation>
    <scope>NUCLEOTIDE SEQUENCE [LARGE SCALE GENOMIC DNA]</scope>
    <source>
        <strain evidence="4 5">Odt1-22</strain>
    </source>
</reference>
<dbReference type="SUPFAM" id="SSF116726">
    <property type="entry name" value="TrkA C-terminal domain-like"/>
    <property type="match status" value="1"/>
</dbReference>
<feature type="transmembrane region" description="Helical" evidence="1">
    <location>
        <begin position="262"/>
        <end position="285"/>
    </location>
</feature>